<dbReference type="EMBL" id="MLAW01000026">
    <property type="protein sequence ID" value="OJJ24722.1"/>
    <property type="molecule type" value="Genomic_DNA"/>
</dbReference>
<accession>A0A1L9QQ10</accession>
<dbReference type="NCBIfam" id="NF047705">
    <property type="entry name" value="slr1659_superfam"/>
    <property type="match status" value="1"/>
</dbReference>
<dbReference type="Proteomes" id="UP000183940">
    <property type="component" value="Unassembled WGS sequence"/>
</dbReference>
<name>A0A1L9QQ10_9CYAN</name>
<dbReference type="SUPFAM" id="SSF52091">
    <property type="entry name" value="SpoIIaa-like"/>
    <property type="match status" value="1"/>
</dbReference>
<keyword evidence="3" id="KW-1185">Reference proteome</keyword>
<proteinExistence type="predicted"/>
<dbReference type="Gene3D" id="3.30.750.24">
    <property type="entry name" value="STAS domain"/>
    <property type="match status" value="1"/>
</dbReference>
<dbReference type="Pfam" id="PF01740">
    <property type="entry name" value="STAS"/>
    <property type="match status" value="1"/>
</dbReference>
<sequence length="118" mass="13674">MMITELREDDYCIQYDSSLTTVFFEGKLSLRDPSEYSHISDFLEDIVHSKAGDLTLDFQSLEFLNSSGIRVLSKFVSNLRKNEIEIQLTVLGSKEFTWQSKSLRNLQKFMPSLILNIQ</sequence>
<evidence type="ECO:0000313" key="3">
    <source>
        <dbReference type="Proteomes" id="UP000183940"/>
    </source>
</evidence>
<dbReference type="PROSITE" id="PS50801">
    <property type="entry name" value="STAS"/>
    <property type="match status" value="1"/>
</dbReference>
<dbReference type="AlphaFoldDB" id="A0A1L9QQ10"/>
<dbReference type="InterPro" id="IPR036513">
    <property type="entry name" value="STAS_dom_sf"/>
</dbReference>
<dbReference type="InterPro" id="IPR002645">
    <property type="entry name" value="STAS_dom"/>
</dbReference>
<evidence type="ECO:0000259" key="1">
    <source>
        <dbReference type="PROSITE" id="PS50801"/>
    </source>
</evidence>
<reference evidence="2" key="1">
    <citation type="submission" date="2016-10" db="EMBL/GenBank/DDBJ databases">
        <title>CRISPR-Cas defence system in Roseofilum reptotaenium: evidence of a bacteriophage-cyanobacterium arms race in the coral black band disease.</title>
        <authorList>
            <person name="Buerger P."/>
            <person name="Wood-Charlson E.M."/>
            <person name="Weynberg K.D."/>
            <person name="Willis B."/>
            <person name="Van Oppen M.J."/>
        </authorList>
    </citation>
    <scope>NUCLEOTIDE SEQUENCE [LARGE SCALE GENOMIC DNA]</scope>
    <source>
        <strain evidence="2">AO1-A</strain>
    </source>
</reference>
<dbReference type="STRING" id="1925591.BI308_14910"/>
<gene>
    <name evidence="2" type="ORF">BI308_14910</name>
</gene>
<evidence type="ECO:0000313" key="2">
    <source>
        <dbReference type="EMBL" id="OJJ24722.1"/>
    </source>
</evidence>
<organism evidence="2 3">
    <name type="scientific">Roseofilum reptotaenium AO1-A</name>
    <dbReference type="NCBI Taxonomy" id="1925591"/>
    <lineage>
        <taxon>Bacteria</taxon>
        <taxon>Bacillati</taxon>
        <taxon>Cyanobacteriota</taxon>
        <taxon>Cyanophyceae</taxon>
        <taxon>Desertifilales</taxon>
        <taxon>Desertifilaceae</taxon>
        <taxon>Roseofilum</taxon>
    </lineage>
</organism>
<feature type="domain" description="STAS" evidence="1">
    <location>
        <begin position="28"/>
        <end position="89"/>
    </location>
</feature>
<comment type="caution">
    <text evidence="2">The sequence shown here is derived from an EMBL/GenBank/DDBJ whole genome shotgun (WGS) entry which is preliminary data.</text>
</comment>
<protein>
    <recommendedName>
        <fullName evidence="1">STAS domain-containing protein</fullName>
    </recommendedName>
</protein>